<comment type="caution">
    <text evidence="1">The sequence shown here is derived from an EMBL/GenBank/DDBJ whole genome shotgun (WGS) entry which is preliminary data.</text>
</comment>
<dbReference type="Proteomes" id="UP000569329">
    <property type="component" value="Unassembled WGS sequence"/>
</dbReference>
<organism evidence="1 2">
    <name type="scientific">Halosaccharopolyspora lacisalsi</name>
    <dbReference type="NCBI Taxonomy" id="1000566"/>
    <lineage>
        <taxon>Bacteria</taxon>
        <taxon>Bacillati</taxon>
        <taxon>Actinomycetota</taxon>
        <taxon>Actinomycetes</taxon>
        <taxon>Pseudonocardiales</taxon>
        <taxon>Pseudonocardiaceae</taxon>
        <taxon>Halosaccharopolyspora</taxon>
    </lineage>
</organism>
<dbReference type="RefSeq" id="WP_182542409.1">
    <property type="nucleotide sequence ID" value="NZ_JACGWZ010000001.1"/>
</dbReference>
<reference evidence="1 2" key="1">
    <citation type="submission" date="2020-07" db="EMBL/GenBank/DDBJ databases">
        <title>Sequencing the genomes of 1000 actinobacteria strains.</title>
        <authorList>
            <person name="Klenk H.-P."/>
        </authorList>
    </citation>
    <scope>NUCLEOTIDE SEQUENCE [LARGE SCALE GENOMIC DNA]</scope>
    <source>
        <strain evidence="1 2">DSM 45975</strain>
    </source>
</reference>
<dbReference type="AlphaFoldDB" id="A0A839DPN0"/>
<proteinExistence type="predicted"/>
<gene>
    <name evidence="1" type="ORF">FHX42_000342</name>
</gene>
<protein>
    <submittedName>
        <fullName evidence="1">Uncharacterized protein</fullName>
    </submittedName>
</protein>
<keyword evidence="2" id="KW-1185">Reference proteome</keyword>
<evidence type="ECO:0000313" key="1">
    <source>
        <dbReference type="EMBL" id="MBA8823013.1"/>
    </source>
</evidence>
<sequence>MTTPQWWQQLRAWWEERHLRRQWAIQARNGDALRRQSQLGAVPAWHHPEPNDTLRLVSADDPLSFDVRVHVGCYRTNGGQLASAAHPIAREGIRRRAESIAARYTLARRDELRDELETEFCRPREVPETGVQAWAHCVAVEADPELVEAVERRDEARRRQLVASWQGQQRRVEEQRLRELLTDPTRATAWWFAENQDKPERLLETARNFQQLRDVLEPAPGDEADSVGRVVDDYVTDADPAQRDYLVRRLNAIFKEAGRSDLADRVYALPSEDMAGRGADAPG</sequence>
<name>A0A839DPN0_9PSEU</name>
<dbReference type="EMBL" id="JACGWZ010000001">
    <property type="protein sequence ID" value="MBA8823013.1"/>
    <property type="molecule type" value="Genomic_DNA"/>
</dbReference>
<accession>A0A839DPN0</accession>
<evidence type="ECO:0000313" key="2">
    <source>
        <dbReference type="Proteomes" id="UP000569329"/>
    </source>
</evidence>